<accession>A0A8J8PHB7</accession>
<evidence type="ECO:0008006" key="4">
    <source>
        <dbReference type="Google" id="ProtNLM"/>
    </source>
</evidence>
<dbReference type="InterPro" id="IPR013783">
    <property type="entry name" value="Ig-like_fold"/>
</dbReference>
<sequence>MFALLLTFCLIALPVTNAALGAEDKDYKVTFDGMDFVAPEGDETIKVTVDNLQSYSYNVKASSGKINGSSSNATGSTTDGTFSFKYTASKNLGNDTITVKITSSEITGGELTRTYTMNVINVYQVSVNVKNTGGMSVEVPVNLYIDGKLYRTDVLEIKASDEATKLTLDVNAGALKGGQHNYEIVIDEKYSGLISFGDSEQLSAKGTFYTGDGGWGIISIVLSILVVVLVILFIYLYFNRGKKKKHKK</sequence>
<gene>
    <name evidence="2" type="ORF">A3207_05685</name>
</gene>
<keyword evidence="1" id="KW-1133">Transmembrane helix</keyword>
<evidence type="ECO:0000313" key="2">
    <source>
        <dbReference type="EMBL" id="TQS84331.1"/>
    </source>
</evidence>
<feature type="transmembrane region" description="Helical" evidence="1">
    <location>
        <begin position="215"/>
        <end position="238"/>
    </location>
</feature>
<name>A0A8J8PHB7_9ARCH</name>
<dbReference type="AlphaFoldDB" id="A0A8J8PHB7"/>
<protein>
    <recommendedName>
        <fullName evidence="4">CARDB domain-containing protein</fullName>
    </recommendedName>
</protein>
<dbReference type="EMBL" id="LVVT01000002">
    <property type="protein sequence ID" value="TQS84331.1"/>
    <property type="molecule type" value="Genomic_DNA"/>
</dbReference>
<keyword evidence="1" id="KW-0472">Membrane</keyword>
<organism evidence="2 3">
    <name type="scientific">Candidatus Methanomassiliicoccus intestinalis</name>
    <dbReference type="NCBI Taxonomy" id="1406512"/>
    <lineage>
        <taxon>Archaea</taxon>
        <taxon>Methanobacteriati</taxon>
        <taxon>Thermoplasmatota</taxon>
        <taxon>Thermoplasmata</taxon>
        <taxon>Methanomassiliicoccales</taxon>
        <taxon>Methanomassiliicoccaceae</taxon>
        <taxon>Methanomassiliicoccus</taxon>
    </lineage>
</organism>
<proteinExistence type="predicted"/>
<evidence type="ECO:0000313" key="3">
    <source>
        <dbReference type="Proteomes" id="UP000752814"/>
    </source>
</evidence>
<keyword evidence="1" id="KW-0812">Transmembrane</keyword>
<comment type="caution">
    <text evidence="2">The sequence shown here is derived from an EMBL/GenBank/DDBJ whole genome shotgun (WGS) entry which is preliminary data.</text>
</comment>
<reference evidence="2" key="1">
    <citation type="submission" date="2016-03" db="EMBL/GenBank/DDBJ databases">
        <authorList>
            <person name="Borrel G."/>
            <person name="Mccann A."/>
            <person name="O'Toole P.W."/>
        </authorList>
    </citation>
    <scope>NUCLEOTIDE SEQUENCE</scope>
    <source>
        <strain evidence="2">183</strain>
    </source>
</reference>
<evidence type="ECO:0000256" key="1">
    <source>
        <dbReference type="SAM" id="Phobius"/>
    </source>
</evidence>
<dbReference type="Proteomes" id="UP000752814">
    <property type="component" value="Unassembled WGS sequence"/>
</dbReference>
<dbReference type="Gene3D" id="2.60.40.10">
    <property type="entry name" value="Immunoglobulins"/>
    <property type="match status" value="1"/>
</dbReference>